<sequence>MATVDSGTETLFSDESPCELVGSPSACLGEDAETQVPDLQSETLGPPNIQPYSGVLEKGKEVIRPIAFKPAVLTPAPRFGLSGERYGSTPILTRPGSNLTLYGSSNDLRQMPGNVHYSLDRKLRSLCPSVSSSPPMQMSSLTSLPHKLMNYDSLESVRKSPVSVVDGSLMNKSSYRLSGAGGGSLLDLTPSPSDSGVSELEAALRDRDSELAYLRQTMEHNEQVIFRVYQEKERVWERELRRLKNVHENRLRTNAQKTLKLEQLLMTQTYQLQQDKKRLYAEAQRANCANCQTERLKQEVCVLRGRLEETEWGLCQKTGEISLLKSQLKDFQSEQTAKGHELLQLKNEYRETRDLLDMCENDITNYKRQCNEKDEEIASLKKQIVNLSVQATDSAENKTISNKQDIDHEEIERLKVEIRELRQELSEVSMSEYEGLESGRIQRTKKVTDKKENDNQKDEEFRRQIESLKTELVDKKKEFEKERLIEEFRRQIESLKTELVDKKKEFEKERLIWAQEKEKVLRYQRQLQMNYVQMYRRTRALEDEVESLTIELELDKTGHKKKLSDSDLTQTIEL</sequence>
<comment type="caution">
    <text evidence="6">The sequence shown here is derived from an EMBL/GenBank/DDBJ whole genome shotgun (WGS) entry which is preliminary data.</text>
</comment>
<dbReference type="AlphaFoldDB" id="A0AAW1MDU5"/>
<proteinExistence type="predicted"/>
<keyword evidence="2" id="KW-0963">Cytoplasm</keyword>
<evidence type="ECO:0000256" key="4">
    <source>
        <dbReference type="SAM" id="Coils"/>
    </source>
</evidence>
<feature type="coiled-coil region" evidence="4">
    <location>
        <begin position="342"/>
        <end position="509"/>
    </location>
</feature>
<organism evidence="6 7">
    <name type="scientific">Popillia japonica</name>
    <name type="common">Japanese beetle</name>
    <dbReference type="NCBI Taxonomy" id="7064"/>
    <lineage>
        <taxon>Eukaryota</taxon>
        <taxon>Metazoa</taxon>
        <taxon>Ecdysozoa</taxon>
        <taxon>Arthropoda</taxon>
        <taxon>Hexapoda</taxon>
        <taxon>Insecta</taxon>
        <taxon>Pterygota</taxon>
        <taxon>Neoptera</taxon>
        <taxon>Endopterygota</taxon>
        <taxon>Coleoptera</taxon>
        <taxon>Polyphaga</taxon>
        <taxon>Scarabaeiformia</taxon>
        <taxon>Scarabaeidae</taxon>
        <taxon>Rutelinae</taxon>
        <taxon>Popillia</taxon>
    </lineage>
</organism>
<keyword evidence="7" id="KW-1185">Reference proteome</keyword>
<name>A0AAW1MDU5_POPJA</name>
<dbReference type="Gene3D" id="1.10.287.1490">
    <property type="match status" value="1"/>
</dbReference>
<dbReference type="InterPro" id="IPR045329">
    <property type="entry name" value="LZTS"/>
</dbReference>
<evidence type="ECO:0008006" key="8">
    <source>
        <dbReference type="Google" id="ProtNLM"/>
    </source>
</evidence>
<keyword evidence="3 4" id="KW-0175">Coiled coil</keyword>
<evidence type="ECO:0000256" key="3">
    <source>
        <dbReference type="ARBA" id="ARBA00023054"/>
    </source>
</evidence>
<dbReference type="PANTHER" id="PTHR19354:SF2">
    <property type="entry name" value="LEUCINE-RICH REPEAT-CONTAINING PROTEIN DDB_G0290503"/>
    <property type="match status" value="1"/>
</dbReference>
<protein>
    <recommendedName>
        <fullName evidence="8">Leucine zipper tumor suppressor 2 homolog</fullName>
    </recommendedName>
</protein>
<feature type="compositionally biased region" description="Polar residues" evidence="5">
    <location>
        <begin position="1"/>
        <end position="13"/>
    </location>
</feature>
<feature type="region of interest" description="Disordered" evidence="5">
    <location>
        <begin position="1"/>
        <end position="48"/>
    </location>
</feature>
<dbReference type="EMBL" id="JASPKY010000057">
    <property type="protein sequence ID" value="KAK9744516.1"/>
    <property type="molecule type" value="Genomic_DNA"/>
</dbReference>
<comment type="subcellular location">
    <subcellularLocation>
        <location evidence="1">Cytoplasm</location>
    </subcellularLocation>
</comment>
<accession>A0AAW1MDU5</accession>
<dbReference type="Proteomes" id="UP001458880">
    <property type="component" value="Unassembled WGS sequence"/>
</dbReference>
<evidence type="ECO:0000256" key="1">
    <source>
        <dbReference type="ARBA" id="ARBA00004496"/>
    </source>
</evidence>
<evidence type="ECO:0000313" key="7">
    <source>
        <dbReference type="Proteomes" id="UP001458880"/>
    </source>
</evidence>
<dbReference type="GO" id="GO:0005737">
    <property type="term" value="C:cytoplasm"/>
    <property type="evidence" value="ECO:0007669"/>
    <property type="project" value="UniProtKB-SubCell"/>
</dbReference>
<evidence type="ECO:0000256" key="5">
    <source>
        <dbReference type="SAM" id="MobiDB-lite"/>
    </source>
</evidence>
<evidence type="ECO:0000313" key="6">
    <source>
        <dbReference type="EMBL" id="KAK9744516.1"/>
    </source>
</evidence>
<evidence type="ECO:0000256" key="2">
    <source>
        <dbReference type="ARBA" id="ARBA00022490"/>
    </source>
</evidence>
<dbReference type="PANTHER" id="PTHR19354">
    <property type="entry name" value="ZIPPER PUTATIVE TUMOR SUPPRESSOR 2 HOMOLOG-LIKE PROTEIN-RELATED"/>
    <property type="match status" value="1"/>
</dbReference>
<reference evidence="6 7" key="1">
    <citation type="journal article" date="2024" name="BMC Genomics">
        <title>De novo assembly and annotation of Popillia japonica's genome with initial clues to its potential as an invasive pest.</title>
        <authorList>
            <person name="Cucini C."/>
            <person name="Boschi S."/>
            <person name="Funari R."/>
            <person name="Cardaioli E."/>
            <person name="Iannotti N."/>
            <person name="Marturano G."/>
            <person name="Paoli F."/>
            <person name="Bruttini M."/>
            <person name="Carapelli A."/>
            <person name="Frati F."/>
            <person name="Nardi F."/>
        </authorList>
    </citation>
    <scope>NUCLEOTIDE SEQUENCE [LARGE SCALE GENOMIC DNA]</scope>
    <source>
        <strain evidence="6">DMR45628</strain>
    </source>
</reference>
<dbReference type="Pfam" id="PF06818">
    <property type="entry name" value="Fez1"/>
    <property type="match status" value="1"/>
</dbReference>
<gene>
    <name evidence="6" type="ORF">QE152_g7740</name>
</gene>